<comment type="catalytic activity">
    <reaction evidence="1">
        <text>Hydrolysis of terminal, non-reducing beta-D-glucosyl residues with release of beta-D-glucose.</text>
        <dbReference type="EC" id="3.2.1.21"/>
    </reaction>
</comment>
<dbReference type="AlphaFoldDB" id="A0ABD5WHY3"/>
<evidence type="ECO:0000256" key="1">
    <source>
        <dbReference type="ARBA" id="ARBA00000448"/>
    </source>
</evidence>
<evidence type="ECO:0000313" key="9">
    <source>
        <dbReference type="Proteomes" id="UP001596407"/>
    </source>
</evidence>
<keyword evidence="9" id="KW-1185">Reference proteome</keyword>
<reference evidence="8 9" key="1">
    <citation type="journal article" date="2019" name="Int. J. Syst. Evol. Microbiol.">
        <title>The Global Catalogue of Microorganisms (GCM) 10K type strain sequencing project: providing services to taxonomists for standard genome sequencing and annotation.</title>
        <authorList>
            <consortium name="The Broad Institute Genomics Platform"/>
            <consortium name="The Broad Institute Genome Sequencing Center for Infectious Disease"/>
            <person name="Wu L."/>
            <person name="Ma J."/>
        </authorList>
    </citation>
    <scope>NUCLEOTIDE SEQUENCE [LARGE SCALE GENOMIC DNA]</scope>
    <source>
        <strain evidence="8 9">DT72</strain>
    </source>
</reference>
<keyword evidence="6" id="KW-0326">Glycosidase</keyword>
<dbReference type="InterPro" id="IPR036962">
    <property type="entry name" value="Glyco_hydro_3_N_sf"/>
</dbReference>
<dbReference type="InterPro" id="IPR036881">
    <property type="entry name" value="Glyco_hydro_3_C_sf"/>
</dbReference>
<feature type="domain" description="Fibronectin type III-like" evidence="7">
    <location>
        <begin position="663"/>
        <end position="732"/>
    </location>
</feature>
<dbReference type="InterPro" id="IPR017853">
    <property type="entry name" value="GH"/>
</dbReference>
<dbReference type="GeneID" id="79305659"/>
<dbReference type="InterPro" id="IPR026891">
    <property type="entry name" value="Fn3-like"/>
</dbReference>
<evidence type="ECO:0000256" key="2">
    <source>
        <dbReference type="ARBA" id="ARBA00005336"/>
    </source>
</evidence>
<protein>
    <recommendedName>
        <fullName evidence="3">beta-glucosidase</fullName>
        <ecNumber evidence="3">3.2.1.21</ecNumber>
    </recommendedName>
</protein>
<keyword evidence="5 8" id="KW-0378">Hydrolase</keyword>
<evidence type="ECO:0000256" key="3">
    <source>
        <dbReference type="ARBA" id="ARBA00012744"/>
    </source>
</evidence>
<dbReference type="InterPro" id="IPR013783">
    <property type="entry name" value="Ig-like_fold"/>
</dbReference>
<dbReference type="SMART" id="SM01217">
    <property type="entry name" value="Fn3_like"/>
    <property type="match status" value="1"/>
</dbReference>
<dbReference type="Gene3D" id="3.20.20.300">
    <property type="entry name" value="Glycoside hydrolase, family 3, N-terminal domain"/>
    <property type="match status" value="1"/>
</dbReference>
<dbReference type="Pfam" id="PF01915">
    <property type="entry name" value="Glyco_hydro_3_C"/>
    <property type="match status" value="1"/>
</dbReference>
<dbReference type="InterPro" id="IPR051915">
    <property type="entry name" value="Cellulose_Degrad_GH3"/>
</dbReference>
<comment type="similarity">
    <text evidence="2">Belongs to the glycosyl hydrolase 3 family.</text>
</comment>
<dbReference type="EC" id="3.2.1.21" evidence="3"/>
<dbReference type="GO" id="GO:0008422">
    <property type="term" value="F:beta-glucosidase activity"/>
    <property type="evidence" value="ECO:0007669"/>
    <property type="project" value="UniProtKB-EC"/>
</dbReference>
<evidence type="ECO:0000256" key="5">
    <source>
        <dbReference type="ARBA" id="ARBA00022801"/>
    </source>
</evidence>
<evidence type="ECO:0000256" key="4">
    <source>
        <dbReference type="ARBA" id="ARBA00022729"/>
    </source>
</evidence>
<comment type="caution">
    <text evidence="8">The sequence shown here is derived from an EMBL/GenBank/DDBJ whole genome shotgun (WGS) entry which is preliminary data.</text>
</comment>
<dbReference type="Gene3D" id="3.40.50.1700">
    <property type="entry name" value="Glycoside hydrolase family 3 C-terminal domain"/>
    <property type="match status" value="1"/>
</dbReference>
<dbReference type="PANTHER" id="PTHR30620:SF16">
    <property type="entry name" value="LYSOSOMAL BETA GLUCOSIDASE"/>
    <property type="match status" value="1"/>
</dbReference>
<organism evidence="8 9">
    <name type="scientific">Halorussus caseinilyticus</name>
    <dbReference type="NCBI Taxonomy" id="3034025"/>
    <lineage>
        <taxon>Archaea</taxon>
        <taxon>Methanobacteriati</taxon>
        <taxon>Methanobacteriota</taxon>
        <taxon>Stenosarchaea group</taxon>
        <taxon>Halobacteria</taxon>
        <taxon>Halobacteriales</taxon>
        <taxon>Haladaptataceae</taxon>
        <taxon>Halorussus</taxon>
    </lineage>
</organism>
<name>A0ABD5WHY3_9EURY</name>
<dbReference type="RefSeq" id="WP_276282731.1">
    <property type="nucleotide sequence ID" value="NZ_CP119811.1"/>
</dbReference>
<dbReference type="Pfam" id="PF00933">
    <property type="entry name" value="Glyco_hydro_3"/>
    <property type="match status" value="1"/>
</dbReference>
<dbReference type="PANTHER" id="PTHR30620">
    <property type="entry name" value="PERIPLASMIC BETA-GLUCOSIDASE-RELATED"/>
    <property type="match status" value="1"/>
</dbReference>
<gene>
    <name evidence="8" type="ORF">ACFQJ6_03425</name>
</gene>
<evidence type="ECO:0000313" key="8">
    <source>
        <dbReference type="EMBL" id="MFC7079340.1"/>
    </source>
</evidence>
<dbReference type="InterPro" id="IPR002772">
    <property type="entry name" value="Glyco_hydro_3_C"/>
</dbReference>
<dbReference type="InterPro" id="IPR001764">
    <property type="entry name" value="Glyco_hydro_3_N"/>
</dbReference>
<accession>A0ABD5WHY3</accession>
<dbReference type="Proteomes" id="UP001596407">
    <property type="component" value="Unassembled WGS sequence"/>
</dbReference>
<dbReference type="PRINTS" id="PR00133">
    <property type="entry name" value="GLHYDRLASE3"/>
</dbReference>
<evidence type="ECO:0000259" key="7">
    <source>
        <dbReference type="SMART" id="SM01217"/>
    </source>
</evidence>
<keyword evidence="4" id="KW-0732">Signal</keyword>
<dbReference type="Gene3D" id="2.60.40.10">
    <property type="entry name" value="Immunoglobulins"/>
    <property type="match status" value="1"/>
</dbReference>
<dbReference type="EMBL" id="JBHSZH010000003">
    <property type="protein sequence ID" value="MFC7079340.1"/>
    <property type="molecule type" value="Genomic_DNA"/>
</dbReference>
<dbReference type="Pfam" id="PF14310">
    <property type="entry name" value="Fn3-like"/>
    <property type="match status" value="1"/>
</dbReference>
<dbReference type="SUPFAM" id="SSF52279">
    <property type="entry name" value="Beta-D-glucan exohydrolase, C-terminal domain"/>
    <property type="match status" value="1"/>
</dbReference>
<proteinExistence type="inferred from homology"/>
<evidence type="ECO:0000256" key="6">
    <source>
        <dbReference type="ARBA" id="ARBA00023295"/>
    </source>
</evidence>
<dbReference type="SUPFAM" id="SSF51445">
    <property type="entry name" value="(Trans)glycosidases"/>
    <property type="match status" value="1"/>
</dbReference>
<sequence length="741" mass="79901">MTAHDPQTTRTDETSETDDRAEELLGEMTLREKAAQLAGTYVGTMDETRTVEDAEELVRDHGIGFVTPFGYGASPHRDSTEVVEIANELQRIAREETRLGIPVLIPVDAIHGHAYVEDTTVFPHNIGVAAARDRSLAEEIGTVTATEAAATGAGLTYGPTCDVARDPRWGRTFETFGESPYLCGELAAAKARGIGAATADVAAMAKHFPAYGGPERGEDAAPVERSVSSLYRDYLPPFEKVLAEGVEGVMPSYNCINGEPSHASSHWLSSVLRDELGFEGYVASDWNGINMLYQHHNVARSQRDAIHKSFTAGVDVHSLGELDHVDHLVSLVEEGLVDESAIDTAVRRVLRLKSDLGLFDDPFVDAAASAETLGSESHRGLALDAARKSMTLVQNDDDRLPFDPELDEVLVTGPNADAVTNQVGGWSLKEEDELDGTTIREGIESVTGPETTVRYERGAGIDTEDDLDSAVAAAEESDAAVVVLGENWYLHEFGPQDVNGRTEQFPNRAQLTLPDAQRDLLEAVHETGTPTALVLVSGRPLAVPWAAEHIDAILQAYYPGEGGGLAVAETLFGRHNPSGKLPISVPRSAGHLPVRHDYLPHPYPIGDDEHLPSYDPLWEFGHGLSYTSFDYRDLSVSEDVLAADGSVTVSVTLANAGERAGEEVVQLFGGRERSSVVTPVERLLDFERVSLAPGEETTVEFAVSADDFDVVRPDATSRFESGPLSLRCESLDASLEAVADD</sequence>